<protein>
    <submittedName>
        <fullName evidence="2">NADH dehydrogenase subunit 6</fullName>
    </submittedName>
</protein>
<feature type="transmembrane region" description="Helical" evidence="1">
    <location>
        <begin position="55"/>
        <end position="76"/>
    </location>
</feature>
<keyword evidence="1" id="KW-1133">Transmembrane helix</keyword>
<keyword evidence="1" id="KW-0472">Membrane</keyword>
<keyword evidence="2" id="KW-0496">Mitochondrion</keyword>
<evidence type="ECO:0000313" key="2">
    <source>
        <dbReference type="EMBL" id="CDN96544.1"/>
    </source>
</evidence>
<keyword evidence="1" id="KW-0812">Transmembrane</keyword>
<accession>A0A024J4N0</accession>
<feature type="transmembrane region" description="Helical" evidence="1">
    <location>
        <begin position="88"/>
        <end position="105"/>
    </location>
</feature>
<gene>
    <name evidence="2" type="primary">nad6</name>
</gene>
<geneLocation type="mitochondrion" evidence="2"/>
<dbReference type="EMBL" id="HG942363">
    <property type="protein sequence ID" value="CDN96544.1"/>
    <property type="molecule type" value="Genomic_DNA"/>
</dbReference>
<sequence length="151" mass="16742">MRSIRIFFYLMFFFSLGLLCLLGCLESPFLACLGLVGLVSVSCGLVSLICHVWVSYVILITFLGGMMVLFSYSSSLSQSVQSSSSPSWGYLIGGLPLLVMGPPHFLKYTPYLSSLFFSWNLGLLTLLTLYLLACLFLCVKMVEVYRGNLNT</sequence>
<evidence type="ECO:0000256" key="1">
    <source>
        <dbReference type="SAM" id="Phobius"/>
    </source>
</evidence>
<feature type="transmembrane region" description="Helical" evidence="1">
    <location>
        <begin position="6"/>
        <end position="25"/>
    </location>
</feature>
<name>A0A024J4N0_PANRH</name>
<dbReference type="AlphaFoldDB" id="A0A024J4N0"/>
<organism evidence="2">
    <name type="scientific">Pandarus rhincodonicus</name>
    <name type="common">Copepod</name>
    <dbReference type="NCBI Taxonomy" id="1473543"/>
    <lineage>
        <taxon>Eukaryota</taxon>
        <taxon>Metazoa</taxon>
        <taxon>Ecdysozoa</taxon>
        <taxon>Arthropoda</taxon>
        <taxon>Crustacea</taxon>
        <taxon>Multicrustacea</taxon>
        <taxon>Hexanauplia</taxon>
        <taxon>Copepoda</taxon>
        <taxon>Siphonostomatoida</taxon>
        <taxon>Pandaridae</taxon>
        <taxon>Pandarus</taxon>
    </lineage>
</organism>
<reference evidence="2" key="2">
    <citation type="submission" date="2014-04" db="EMBL/GenBank/DDBJ databases">
        <title>Complete mitochondrial genome of Pandarus rhincodonicus.</title>
        <authorList>
            <person name="Gan H.M."/>
            <person name="Tan M.H."/>
            <person name="Meekan M."/>
            <person name="Austin C.M."/>
        </authorList>
    </citation>
    <scope>NUCLEOTIDE SEQUENCE</scope>
</reference>
<feature type="transmembrane region" description="Helical" evidence="1">
    <location>
        <begin position="117"/>
        <end position="139"/>
    </location>
</feature>
<reference evidence="2" key="1">
    <citation type="submission" date="2014-02" db="EMBL/GenBank/DDBJ databases">
        <authorList>
            <person name="Gan H."/>
        </authorList>
    </citation>
    <scope>NUCLEOTIDE SEQUENCE</scope>
</reference>
<proteinExistence type="predicted"/>